<dbReference type="InterPro" id="IPR046867">
    <property type="entry name" value="AldOxase/xan_DH_MoCoBD2"/>
</dbReference>
<accession>A0A932MQI0</accession>
<dbReference type="AlphaFoldDB" id="A0A932MQI0"/>
<dbReference type="PANTHER" id="PTHR11908">
    <property type="entry name" value="XANTHINE DEHYDROGENASE"/>
    <property type="match status" value="1"/>
</dbReference>
<feature type="domain" description="Aldehyde oxidase/xanthine dehydrogenase a/b hammerhead" evidence="2">
    <location>
        <begin position="21"/>
        <end position="126"/>
    </location>
</feature>
<proteinExistence type="predicted"/>
<name>A0A932MQI0_UNCTE</name>
<dbReference type="GO" id="GO:0016491">
    <property type="term" value="F:oxidoreductase activity"/>
    <property type="evidence" value="ECO:0007669"/>
    <property type="project" value="InterPro"/>
</dbReference>
<reference evidence="3" key="1">
    <citation type="submission" date="2020-07" db="EMBL/GenBank/DDBJ databases">
        <title>Huge and variable diversity of episymbiotic CPR bacteria and DPANN archaea in groundwater ecosystems.</title>
        <authorList>
            <person name="He C.Y."/>
            <person name="Keren R."/>
            <person name="Whittaker M."/>
            <person name="Farag I.F."/>
            <person name="Doudna J."/>
            <person name="Cate J.H.D."/>
            <person name="Banfield J.F."/>
        </authorList>
    </citation>
    <scope>NUCLEOTIDE SEQUENCE</scope>
    <source>
        <strain evidence="3">NC_groundwater_763_Ag_S-0.2um_68_21</strain>
    </source>
</reference>
<dbReference type="InterPro" id="IPR036856">
    <property type="entry name" value="Ald_Oxase/Xan_DH_a/b_sf"/>
</dbReference>
<dbReference type="FunFam" id="3.30.365.10:FF:000001">
    <property type="entry name" value="Xanthine dehydrogenase oxidase"/>
    <property type="match status" value="1"/>
</dbReference>
<comment type="cofactor">
    <cofactor evidence="1">
        <name>Mo-molybdopterin cytosine dinucleotide</name>
        <dbReference type="ChEBI" id="CHEBI:71308"/>
    </cofactor>
</comment>
<dbReference type="SUPFAM" id="SSF56003">
    <property type="entry name" value="Molybdenum cofactor-binding domain"/>
    <property type="match status" value="1"/>
</dbReference>
<dbReference type="Pfam" id="PF02738">
    <property type="entry name" value="MoCoBD_1"/>
    <property type="match status" value="1"/>
</dbReference>
<dbReference type="InterPro" id="IPR037165">
    <property type="entry name" value="AldOxase/xan_DH_Mopterin-bd_sf"/>
</dbReference>
<evidence type="ECO:0000313" key="4">
    <source>
        <dbReference type="Proteomes" id="UP000782312"/>
    </source>
</evidence>
<sequence>MTLRHTIGKSFPRANGSLLASGSAPYVDDLRPAGVLYGAVLRAGRPHARILRIDTRRAERAPGVACVITGHDIPVNAYGPHLQDQPVLCTDKVRYEGDPVGALCAESWEAAAEAVRLIQVEYEDLPVVTDPEEAIRPGCTLLHENHPTGNIVLEWRVRRGDVGAGFAEADFIVEERYQSRTQEHVSMETHICLAETDASGKLAIHVSSQTPYQMRFSIARVLKLPISRVRVLCPSTGGGFGGKHESVIEPLAALCAMKTRRPVKFRMTREEEFTASTVRHSIVMDYKTGVTKDGRITASQILLLLDGGAYCSYGETTASKAALMGAGPYRVPHLHVDSTLIYTNNGVAGAVRGFGVTQTTYACECHMDTIAKRLGVDPLEFRRRNAMEAGDKAHSGDVIQSCGFAESLEAAAREVKWEAIGGGRPSACGRKRRGRGLAAMIYPVGFTAAPNPSSAFARVNEDATLTIWSGCADVGQGAHIILRQIAAEELGVGLDSVQIVTGDTDAVPYDQGSVASRVTHIGGNAVRQAVARAKGFLLRKAAQMLEAAEDDLEIAEGRISVKGAPDRSRSLAEVALKCHRDGEMPIAEGSYTPPGQYLDKKTGQGKPYDCYVFAAHAAEVEVDVDTGECRVLQLAAAHDVGQAVNPMNVEGQIEGGSLQGYGFGMMERIVYKRGIAQNPNLDDYLIPTALDTPGRMKAIIVEAPEPTGPFGAKGVAEPALNPTTPAILNAIYDAVGARITDLPATPEAILRAMGGLNGNGNGKH</sequence>
<evidence type="ECO:0000256" key="1">
    <source>
        <dbReference type="ARBA" id="ARBA00053029"/>
    </source>
</evidence>
<dbReference type="GO" id="GO:0005506">
    <property type="term" value="F:iron ion binding"/>
    <property type="evidence" value="ECO:0007669"/>
    <property type="project" value="InterPro"/>
</dbReference>
<dbReference type="InterPro" id="IPR016208">
    <property type="entry name" value="Ald_Oxase/xanthine_DH-like"/>
</dbReference>
<dbReference type="SMART" id="SM01008">
    <property type="entry name" value="Ald_Xan_dh_C"/>
    <property type="match status" value="1"/>
</dbReference>
<protein>
    <submittedName>
        <fullName evidence="3">Xanthine dehydrogenase family protein</fullName>
    </submittedName>
</protein>
<evidence type="ECO:0000313" key="3">
    <source>
        <dbReference type="EMBL" id="MBI3129687.1"/>
    </source>
</evidence>
<dbReference type="Pfam" id="PF01315">
    <property type="entry name" value="Ald_Xan_dh_C"/>
    <property type="match status" value="1"/>
</dbReference>
<dbReference type="Gene3D" id="3.30.365.10">
    <property type="entry name" value="Aldehyde oxidase/xanthine dehydrogenase, molybdopterin binding domain"/>
    <property type="match status" value="4"/>
</dbReference>
<dbReference type="SUPFAM" id="SSF54665">
    <property type="entry name" value="CO dehydrogenase molybdoprotein N-domain-like"/>
    <property type="match status" value="1"/>
</dbReference>
<dbReference type="EMBL" id="JACPUR010000041">
    <property type="protein sequence ID" value="MBI3129687.1"/>
    <property type="molecule type" value="Genomic_DNA"/>
</dbReference>
<dbReference type="PANTHER" id="PTHR11908:SF157">
    <property type="entry name" value="XANTHINE DEHYDROGENASE SUBUNIT D-RELATED"/>
    <property type="match status" value="1"/>
</dbReference>
<organism evidence="3 4">
    <name type="scientific">Tectimicrobiota bacterium</name>
    <dbReference type="NCBI Taxonomy" id="2528274"/>
    <lineage>
        <taxon>Bacteria</taxon>
        <taxon>Pseudomonadati</taxon>
        <taxon>Nitrospinota/Tectimicrobiota group</taxon>
        <taxon>Candidatus Tectimicrobiota</taxon>
    </lineage>
</organism>
<comment type="caution">
    <text evidence="3">The sequence shown here is derived from an EMBL/GenBank/DDBJ whole genome shotgun (WGS) entry which is preliminary data.</text>
</comment>
<dbReference type="Proteomes" id="UP000782312">
    <property type="component" value="Unassembled WGS sequence"/>
</dbReference>
<evidence type="ECO:0000259" key="2">
    <source>
        <dbReference type="SMART" id="SM01008"/>
    </source>
</evidence>
<dbReference type="InterPro" id="IPR000674">
    <property type="entry name" value="Ald_Oxase/Xan_DH_a/b"/>
</dbReference>
<gene>
    <name evidence="3" type="ORF">HYZ11_18935</name>
</gene>
<dbReference type="Pfam" id="PF20256">
    <property type="entry name" value="MoCoBD_2"/>
    <property type="match status" value="1"/>
</dbReference>
<dbReference type="InterPro" id="IPR008274">
    <property type="entry name" value="AldOxase/xan_DH_MoCoBD1"/>
</dbReference>
<dbReference type="Gene3D" id="3.90.1170.50">
    <property type="entry name" value="Aldehyde oxidase/xanthine dehydrogenase, a/b hammerhead"/>
    <property type="match status" value="1"/>
</dbReference>